<organism evidence="2 3">
    <name type="scientific">Lysinibacillus telephonicus</name>
    <dbReference type="NCBI Taxonomy" id="1714840"/>
    <lineage>
        <taxon>Bacteria</taxon>
        <taxon>Bacillati</taxon>
        <taxon>Bacillota</taxon>
        <taxon>Bacilli</taxon>
        <taxon>Bacillales</taxon>
        <taxon>Bacillaceae</taxon>
        <taxon>Lysinibacillus</taxon>
    </lineage>
</organism>
<gene>
    <name evidence="2" type="ORF">EKG35_06760</name>
</gene>
<sequence length="80" mass="8800">MESIILKIILALFLPGMIVILLTRITYNHYVALLLSIALIAASVYAGYTSPPLIFVVDALSLTAGFWFATQMVQRGINKD</sequence>
<keyword evidence="1" id="KW-0472">Membrane</keyword>
<keyword evidence="1" id="KW-0812">Transmembrane</keyword>
<name>A0A431UU73_9BACI</name>
<dbReference type="InterPro" id="IPR019242">
    <property type="entry name" value="DUF2198"/>
</dbReference>
<feature type="transmembrane region" description="Helical" evidence="1">
    <location>
        <begin position="54"/>
        <end position="73"/>
    </location>
</feature>
<keyword evidence="3" id="KW-1185">Reference proteome</keyword>
<comment type="caution">
    <text evidence="2">The sequence shown here is derived from an EMBL/GenBank/DDBJ whole genome shotgun (WGS) entry which is preliminary data.</text>
</comment>
<dbReference type="EMBL" id="RXNR01000014">
    <property type="protein sequence ID" value="RTQ94002.1"/>
    <property type="molecule type" value="Genomic_DNA"/>
</dbReference>
<dbReference type="OrthoDB" id="2454250at2"/>
<dbReference type="AlphaFoldDB" id="A0A431UU73"/>
<dbReference type="RefSeq" id="WP_126293683.1">
    <property type="nucleotide sequence ID" value="NZ_CP155468.1"/>
</dbReference>
<dbReference type="Proteomes" id="UP000276349">
    <property type="component" value="Unassembled WGS sequence"/>
</dbReference>
<reference evidence="2 3" key="1">
    <citation type="submission" date="2018-12" db="EMBL/GenBank/DDBJ databases">
        <authorList>
            <person name="Yu L."/>
        </authorList>
    </citation>
    <scope>NUCLEOTIDE SEQUENCE [LARGE SCALE GENOMIC DNA]</scope>
    <source>
        <strain evidence="2 3">S5H2222</strain>
    </source>
</reference>
<evidence type="ECO:0000313" key="2">
    <source>
        <dbReference type="EMBL" id="RTQ94002.1"/>
    </source>
</evidence>
<evidence type="ECO:0000256" key="1">
    <source>
        <dbReference type="SAM" id="Phobius"/>
    </source>
</evidence>
<evidence type="ECO:0000313" key="3">
    <source>
        <dbReference type="Proteomes" id="UP000276349"/>
    </source>
</evidence>
<accession>A0A431UU73</accession>
<feature type="transmembrane region" description="Helical" evidence="1">
    <location>
        <begin position="6"/>
        <end position="23"/>
    </location>
</feature>
<keyword evidence="1" id="KW-1133">Transmembrane helix</keyword>
<proteinExistence type="predicted"/>
<protein>
    <submittedName>
        <fullName evidence="2">DUF2198 family protein</fullName>
    </submittedName>
</protein>
<dbReference type="Pfam" id="PF09964">
    <property type="entry name" value="DUF2198"/>
    <property type="match status" value="1"/>
</dbReference>
<feature type="transmembrane region" description="Helical" evidence="1">
    <location>
        <begin position="30"/>
        <end position="48"/>
    </location>
</feature>